<dbReference type="AlphaFoldDB" id="A0A139GTD2"/>
<dbReference type="Proteomes" id="UP000073492">
    <property type="component" value="Unassembled WGS sequence"/>
</dbReference>
<sequence length="206" mass="23120">MDLVSQQLHSAAIARGDQHAYTSSRLDLQSVAAYTGNTALREYHCPTSLRGLDFEIGGRMASNWEHVVTAVFDVVDKLEGLPRHCYSPQSQHRNVDMLTTVDQLSITAEHNSPPAASIFPPHNSHRIIKAESNNQVTEDAKQGRHLNPEFVVVYNVYENELIDHLDHFFQPTLPASWFRESPEHHDASCNDKIGCVDEVEIPKLIG</sequence>
<accession>A0A139GTD2</accession>
<keyword evidence="2" id="KW-1185">Reference proteome</keyword>
<dbReference type="EMBL" id="LFZO01001298">
    <property type="protein sequence ID" value="KXS93435.1"/>
    <property type="molecule type" value="Genomic_DNA"/>
</dbReference>
<name>A0A139GTD2_9PEZI</name>
<reference evidence="1 2" key="1">
    <citation type="submission" date="2015-07" db="EMBL/GenBank/DDBJ databases">
        <title>Comparative genomics of the Sigatoka disease complex on banana suggests a link between parallel evolutionary changes in Pseudocercospora fijiensis and Pseudocercospora eumusae and increased virulence on the banana host.</title>
        <authorList>
            <person name="Chang T.-C."/>
            <person name="Salvucci A."/>
            <person name="Crous P.W."/>
            <person name="Stergiopoulos I."/>
        </authorList>
    </citation>
    <scope>NUCLEOTIDE SEQUENCE [LARGE SCALE GENOMIC DNA]</scope>
    <source>
        <strain evidence="1 2">CBS 116634</strain>
    </source>
</reference>
<evidence type="ECO:0000313" key="2">
    <source>
        <dbReference type="Proteomes" id="UP000073492"/>
    </source>
</evidence>
<protein>
    <submittedName>
        <fullName evidence="1">Uncharacterized protein</fullName>
    </submittedName>
</protein>
<gene>
    <name evidence="1" type="ORF">AC579_107</name>
</gene>
<evidence type="ECO:0000313" key="1">
    <source>
        <dbReference type="EMBL" id="KXS93435.1"/>
    </source>
</evidence>
<organism evidence="1 2">
    <name type="scientific">Pseudocercospora musae</name>
    <dbReference type="NCBI Taxonomy" id="113226"/>
    <lineage>
        <taxon>Eukaryota</taxon>
        <taxon>Fungi</taxon>
        <taxon>Dikarya</taxon>
        <taxon>Ascomycota</taxon>
        <taxon>Pezizomycotina</taxon>
        <taxon>Dothideomycetes</taxon>
        <taxon>Dothideomycetidae</taxon>
        <taxon>Mycosphaerellales</taxon>
        <taxon>Mycosphaerellaceae</taxon>
        <taxon>Pseudocercospora</taxon>
    </lineage>
</organism>
<comment type="caution">
    <text evidence="1">The sequence shown here is derived from an EMBL/GenBank/DDBJ whole genome shotgun (WGS) entry which is preliminary data.</text>
</comment>
<proteinExistence type="predicted"/>